<sequence length="134" mass="13970">MFRLGGASLCSDFPYCWPSRSPTPTLAASLGFSFVTSGLFSLSVAFSLFGSPDYSTPGHPRPSAEVMPKGGLPAGQVPECLAATILSPRALFRLASSPFVSEPKLAVSGGQKPNIDSLGGTKHSAPFVRNLEPN</sequence>
<proteinExistence type="predicted"/>
<dbReference type="EMBL" id="JANPWB010000013">
    <property type="protein sequence ID" value="KAJ1106454.1"/>
    <property type="molecule type" value="Genomic_DNA"/>
</dbReference>
<feature type="region of interest" description="Disordered" evidence="1">
    <location>
        <begin position="105"/>
        <end position="134"/>
    </location>
</feature>
<name>A0AAV7MTF7_PLEWA</name>
<organism evidence="2 3">
    <name type="scientific">Pleurodeles waltl</name>
    <name type="common">Iberian ribbed newt</name>
    <dbReference type="NCBI Taxonomy" id="8319"/>
    <lineage>
        <taxon>Eukaryota</taxon>
        <taxon>Metazoa</taxon>
        <taxon>Chordata</taxon>
        <taxon>Craniata</taxon>
        <taxon>Vertebrata</taxon>
        <taxon>Euteleostomi</taxon>
        <taxon>Amphibia</taxon>
        <taxon>Batrachia</taxon>
        <taxon>Caudata</taxon>
        <taxon>Salamandroidea</taxon>
        <taxon>Salamandridae</taxon>
        <taxon>Pleurodelinae</taxon>
        <taxon>Pleurodeles</taxon>
    </lineage>
</organism>
<gene>
    <name evidence="2" type="ORF">NDU88_003855</name>
</gene>
<reference evidence="2" key="1">
    <citation type="journal article" date="2022" name="bioRxiv">
        <title>Sequencing and chromosome-scale assembly of the giantPleurodeles waltlgenome.</title>
        <authorList>
            <person name="Brown T."/>
            <person name="Elewa A."/>
            <person name="Iarovenko S."/>
            <person name="Subramanian E."/>
            <person name="Araus A.J."/>
            <person name="Petzold A."/>
            <person name="Susuki M."/>
            <person name="Suzuki K.-i.T."/>
            <person name="Hayashi T."/>
            <person name="Toyoda A."/>
            <person name="Oliveira C."/>
            <person name="Osipova E."/>
            <person name="Leigh N.D."/>
            <person name="Simon A."/>
            <person name="Yun M.H."/>
        </authorList>
    </citation>
    <scope>NUCLEOTIDE SEQUENCE</scope>
    <source>
        <strain evidence="2">20211129_DDA</strain>
        <tissue evidence="2">Liver</tissue>
    </source>
</reference>
<keyword evidence="3" id="KW-1185">Reference proteome</keyword>
<accession>A0AAV7MTF7</accession>
<comment type="caution">
    <text evidence="2">The sequence shown here is derived from an EMBL/GenBank/DDBJ whole genome shotgun (WGS) entry which is preliminary data.</text>
</comment>
<protein>
    <submittedName>
        <fullName evidence="2">Uncharacterized protein</fullName>
    </submittedName>
</protein>
<dbReference type="AlphaFoldDB" id="A0AAV7MTF7"/>
<evidence type="ECO:0000256" key="1">
    <source>
        <dbReference type="SAM" id="MobiDB-lite"/>
    </source>
</evidence>
<evidence type="ECO:0000313" key="3">
    <source>
        <dbReference type="Proteomes" id="UP001066276"/>
    </source>
</evidence>
<evidence type="ECO:0000313" key="2">
    <source>
        <dbReference type="EMBL" id="KAJ1106454.1"/>
    </source>
</evidence>
<dbReference type="Proteomes" id="UP001066276">
    <property type="component" value="Chromosome 9"/>
</dbReference>